<comment type="caution">
    <text evidence="4">The sequence shown here is derived from an EMBL/GenBank/DDBJ whole genome shotgun (WGS) entry which is preliminary data.</text>
</comment>
<dbReference type="PANTHER" id="PTHR42951:SF17">
    <property type="entry name" value="METALLO-BETA-LACTAMASE DOMAIN-CONTAINING PROTEIN"/>
    <property type="match status" value="1"/>
</dbReference>
<name>A0A845A5C9_9SPHN</name>
<sequence>MSVKSLKRHCLAIAALTLGSPLAASAQVEQADQPGWDAAGQMAWAKQCKQWDDWDKPGPPFQIYGNTYYVGTCGISAILITGDKGHVLIDGGTKEGASLIAANIGKLGFKLSDIKLLLISHEHFDHVGGIAELQRQTGAKLMVMPEAKAAMESGHPSEGDPQKSDDGSFEPAHVVGTLENAKPLLLGSIAIMPHATPGHTPGATSWQWRSCAGETCAAMVYADSLSPISTGSYRFSDHPEYVESFREGLAHLAQLDCTILLTPHPSASQMWKRFSFGTPFGEPSCRAYASGISERLDARLNEEKPG</sequence>
<feature type="compositionally biased region" description="Basic and acidic residues" evidence="1">
    <location>
        <begin position="155"/>
        <end position="166"/>
    </location>
</feature>
<dbReference type="OrthoDB" id="9773738at2"/>
<dbReference type="EMBL" id="WTYQ01000001">
    <property type="protein sequence ID" value="MXP24934.1"/>
    <property type="molecule type" value="Genomic_DNA"/>
</dbReference>
<gene>
    <name evidence="4" type="primary">bla</name>
    <name evidence="4" type="ORF">GRI39_02590</name>
</gene>
<feature type="domain" description="Metallo-beta-lactamase" evidence="3">
    <location>
        <begin position="74"/>
        <end position="264"/>
    </location>
</feature>
<dbReference type="AlphaFoldDB" id="A0A845A5C9"/>
<dbReference type="InterPro" id="IPR036866">
    <property type="entry name" value="RibonucZ/Hydroxyglut_hydro"/>
</dbReference>
<evidence type="ECO:0000256" key="1">
    <source>
        <dbReference type="SAM" id="MobiDB-lite"/>
    </source>
</evidence>
<dbReference type="NCBIfam" id="NF033105">
    <property type="entry name" value="bla_subclass_B3"/>
    <property type="match status" value="1"/>
</dbReference>
<evidence type="ECO:0000313" key="4">
    <source>
        <dbReference type="EMBL" id="MXP24934.1"/>
    </source>
</evidence>
<feature type="signal peptide" evidence="2">
    <location>
        <begin position="1"/>
        <end position="26"/>
    </location>
</feature>
<feature type="region of interest" description="Disordered" evidence="1">
    <location>
        <begin position="149"/>
        <end position="171"/>
    </location>
</feature>
<accession>A0A845A5C9</accession>
<dbReference type="RefSeq" id="WP_160738115.1">
    <property type="nucleotide sequence ID" value="NZ_WTYQ01000001.1"/>
</dbReference>
<proteinExistence type="predicted"/>
<feature type="chain" id="PRO_5032448421" evidence="2">
    <location>
        <begin position="27"/>
        <end position="306"/>
    </location>
</feature>
<dbReference type="Proteomes" id="UP000460561">
    <property type="component" value="Unassembled WGS sequence"/>
</dbReference>
<organism evidence="4 5">
    <name type="scientific">Altericroceibacterium indicum</name>
    <dbReference type="NCBI Taxonomy" id="374177"/>
    <lineage>
        <taxon>Bacteria</taxon>
        <taxon>Pseudomonadati</taxon>
        <taxon>Pseudomonadota</taxon>
        <taxon>Alphaproteobacteria</taxon>
        <taxon>Sphingomonadales</taxon>
        <taxon>Erythrobacteraceae</taxon>
        <taxon>Altericroceibacterium</taxon>
    </lineage>
</organism>
<protein>
    <submittedName>
        <fullName evidence="4">Subclass B3 metallo-beta-lactamase</fullName>
    </submittedName>
</protein>
<evidence type="ECO:0000313" key="5">
    <source>
        <dbReference type="Proteomes" id="UP000460561"/>
    </source>
</evidence>
<reference evidence="4 5" key="1">
    <citation type="submission" date="2019-12" db="EMBL/GenBank/DDBJ databases">
        <title>Genomic-based taxomic classification of the family Erythrobacteraceae.</title>
        <authorList>
            <person name="Xu L."/>
        </authorList>
    </citation>
    <scope>NUCLEOTIDE SEQUENCE [LARGE SCALE GENOMIC DNA]</scope>
    <source>
        <strain evidence="4 5">DSM 18604</strain>
    </source>
</reference>
<dbReference type="SMART" id="SM00849">
    <property type="entry name" value="Lactamase_B"/>
    <property type="match status" value="1"/>
</dbReference>
<dbReference type="InterPro" id="IPR001279">
    <property type="entry name" value="Metallo-B-lactamas"/>
</dbReference>
<evidence type="ECO:0000256" key="2">
    <source>
        <dbReference type="SAM" id="SignalP"/>
    </source>
</evidence>
<dbReference type="Pfam" id="PF00753">
    <property type="entry name" value="Lactamase_B"/>
    <property type="match status" value="1"/>
</dbReference>
<dbReference type="SUPFAM" id="SSF56281">
    <property type="entry name" value="Metallo-hydrolase/oxidoreductase"/>
    <property type="match status" value="1"/>
</dbReference>
<dbReference type="NCBIfam" id="NF012229">
    <property type="entry name" value="bla_class_B_core"/>
    <property type="match status" value="1"/>
</dbReference>
<evidence type="ECO:0000259" key="3">
    <source>
        <dbReference type="SMART" id="SM00849"/>
    </source>
</evidence>
<dbReference type="PANTHER" id="PTHR42951">
    <property type="entry name" value="METALLO-BETA-LACTAMASE DOMAIN-CONTAINING"/>
    <property type="match status" value="1"/>
</dbReference>
<keyword evidence="5" id="KW-1185">Reference proteome</keyword>
<dbReference type="Gene3D" id="3.60.15.10">
    <property type="entry name" value="Ribonuclease Z/Hydroxyacylglutathione hydrolase-like"/>
    <property type="match status" value="1"/>
</dbReference>
<dbReference type="InterPro" id="IPR050855">
    <property type="entry name" value="NDM-1-like"/>
</dbReference>
<keyword evidence="2" id="KW-0732">Signal</keyword>
<dbReference type="CDD" id="cd16315">
    <property type="entry name" value="EVM-1-like_MBL-B3"/>
    <property type="match status" value="1"/>
</dbReference>